<comment type="similarity">
    <text evidence="2">Belongs to the short-chain dehydrogenases/reductases (SDR) family.</text>
</comment>
<name>V5GPG2_IXORI</name>
<feature type="transmembrane region" description="Helical" evidence="3">
    <location>
        <begin position="12"/>
        <end position="38"/>
    </location>
</feature>
<evidence type="ECO:0000256" key="1">
    <source>
        <dbReference type="ARBA" id="ARBA00023002"/>
    </source>
</evidence>
<protein>
    <submittedName>
        <fullName evidence="4">Putative dehydrogenase with different specificities related to short-chain alcohol dehydrogenase</fullName>
    </submittedName>
</protein>
<evidence type="ECO:0000313" key="4">
    <source>
        <dbReference type="EMBL" id="JAB72295.1"/>
    </source>
</evidence>
<dbReference type="AlphaFoldDB" id="V5GPG2"/>
<dbReference type="PANTHER" id="PTHR43157:SF66">
    <property type="entry name" value="WW DOMAIN-CONTAINING OXIDOREDUCTASE-LIKE PROTEIN"/>
    <property type="match status" value="1"/>
</dbReference>
<accession>V5GPG2</accession>
<dbReference type="PRINTS" id="PR00080">
    <property type="entry name" value="SDRFAMILY"/>
</dbReference>
<evidence type="ECO:0000256" key="3">
    <source>
        <dbReference type="SAM" id="Phobius"/>
    </source>
</evidence>
<dbReference type="Pfam" id="PF00106">
    <property type="entry name" value="adh_short"/>
    <property type="match status" value="1"/>
</dbReference>
<dbReference type="SUPFAM" id="SSF51735">
    <property type="entry name" value="NAD(P)-binding Rossmann-fold domains"/>
    <property type="match status" value="1"/>
</dbReference>
<dbReference type="GO" id="GO:0016491">
    <property type="term" value="F:oxidoreductase activity"/>
    <property type="evidence" value="ECO:0007669"/>
    <property type="project" value="UniProtKB-KW"/>
</dbReference>
<reference evidence="4" key="1">
    <citation type="journal article" date="2015" name="Sci. Rep.">
        <title>Tissue- and time-dependent transcription in Ixodes ricinus salivary glands and midguts when blood feeding on the vertebrate host.</title>
        <authorList>
            <person name="Kotsyfakis M."/>
            <person name="Schwarz A."/>
            <person name="Erhart J."/>
            <person name="Ribeiro J.M."/>
        </authorList>
    </citation>
    <scope>NUCLEOTIDE SEQUENCE</scope>
    <source>
        <tissue evidence="4">Salivary gland and midgut</tissue>
    </source>
</reference>
<dbReference type="PRINTS" id="PR00081">
    <property type="entry name" value="GDHRDH"/>
</dbReference>
<keyword evidence="3" id="KW-0472">Membrane</keyword>
<keyword evidence="1" id="KW-0560">Oxidoreductase</keyword>
<proteinExistence type="evidence at transcript level"/>
<dbReference type="PANTHER" id="PTHR43157">
    <property type="entry name" value="PHOSPHATIDYLINOSITOL-GLYCAN BIOSYNTHESIS CLASS F PROTEIN-RELATED"/>
    <property type="match status" value="1"/>
</dbReference>
<dbReference type="InterPro" id="IPR036291">
    <property type="entry name" value="NAD(P)-bd_dom_sf"/>
</dbReference>
<dbReference type="EMBL" id="GANP01012173">
    <property type="protein sequence ID" value="JAB72295.1"/>
    <property type="molecule type" value="mRNA"/>
</dbReference>
<sequence>MGPYETEEDISLLWMLFAALAKIVAVFATTAVCVRAYVVYCRGVCRSRATMEGKTVIITGGNGGIGKETAKELARRKARVIIACRNLEKAGRAAREIFEETQESVIIKPLDLASLKSVRAFAEDIMRTEARLDVLINNAGVMVERSDVKLTEDGYEECFQTNYLGHCLLTLLLLGLLKKSAPSRIVNLSSFLHHLGNVDNLQAKAKGTDSGPLSMFIYFHTKLAIIMFTRALASKLKGHGVTANTVHPGVVETDMGGSVTGIFSLMRLLTLKLYGKSVQEAAETSVHAAVDPALTLSTGKYFVDCREDWVNWKALDPKKTKEVFETTLRLVYYDAVDLDRILSS</sequence>
<keyword evidence="3" id="KW-0812">Transmembrane</keyword>
<dbReference type="InterPro" id="IPR002347">
    <property type="entry name" value="SDR_fam"/>
</dbReference>
<organism evidence="4">
    <name type="scientific">Ixodes ricinus</name>
    <name type="common">Common tick</name>
    <name type="synonym">Acarus ricinus</name>
    <dbReference type="NCBI Taxonomy" id="34613"/>
    <lineage>
        <taxon>Eukaryota</taxon>
        <taxon>Metazoa</taxon>
        <taxon>Ecdysozoa</taxon>
        <taxon>Arthropoda</taxon>
        <taxon>Chelicerata</taxon>
        <taxon>Arachnida</taxon>
        <taxon>Acari</taxon>
        <taxon>Parasitiformes</taxon>
        <taxon>Ixodida</taxon>
        <taxon>Ixodoidea</taxon>
        <taxon>Ixodidae</taxon>
        <taxon>Ixodinae</taxon>
        <taxon>Ixodes</taxon>
    </lineage>
</organism>
<dbReference type="Gene3D" id="3.40.50.720">
    <property type="entry name" value="NAD(P)-binding Rossmann-like Domain"/>
    <property type="match status" value="1"/>
</dbReference>
<evidence type="ECO:0000256" key="2">
    <source>
        <dbReference type="RuleBase" id="RU000363"/>
    </source>
</evidence>
<keyword evidence="3" id="KW-1133">Transmembrane helix</keyword>